<gene>
    <name evidence="1" type="ORF">X975_23237</name>
</gene>
<accession>A0A087T9U7</accession>
<evidence type="ECO:0000313" key="2">
    <source>
        <dbReference type="Proteomes" id="UP000054359"/>
    </source>
</evidence>
<keyword evidence="2" id="KW-1185">Reference proteome</keyword>
<dbReference type="InterPro" id="IPR005312">
    <property type="entry name" value="DUF1759"/>
</dbReference>
<proteinExistence type="predicted"/>
<dbReference type="Pfam" id="PF03564">
    <property type="entry name" value="DUF1759"/>
    <property type="match status" value="1"/>
</dbReference>
<feature type="non-terminal residue" evidence="1">
    <location>
        <position position="60"/>
    </location>
</feature>
<dbReference type="EMBL" id="KK114196">
    <property type="protein sequence ID" value="KFM61886.1"/>
    <property type="molecule type" value="Genomic_DNA"/>
</dbReference>
<organism evidence="1 2">
    <name type="scientific">Stegodyphus mimosarum</name>
    <name type="common">African social velvet spider</name>
    <dbReference type="NCBI Taxonomy" id="407821"/>
    <lineage>
        <taxon>Eukaryota</taxon>
        <taxon>Metazoa</taxon>
        <taxon>Ecdysozoa</taxon>
        <taxon>Arthropoda</taxon>
        <taxon>Chelicerata</taxon>
        <taxon>Arachnida</taxon>
        <taxon>Araneae</taxon>
        <taxon>Araneomorphae</taxon>
        <taxon>Entelegynae</taxon>
        <taxon>Eresoidea</taxon>
        <taxon>Eresidae</taxon>
        <taxon>Stegodyphus</taxon>
    </lineage>
</organism>
<sequence length="60" mass="6969">MSLTPIQGENRSTILKLVDTVNECIRSLETLEQKIEGFSETILAYQLLQKLDSNTKLWWE</sequence>
<protein>
    <submittedName>
        <fullName evidence="1">Uncharacterized protein</fullName>
    </submittedName>
</protein>
<name>A0A087T9U7_STEMI</name>
<dbReference type="Proteomes" id="UP000054359">
    <property type="component" value="Unassembled WGS sequence"/>
</dbReference>
<dbReference type="OrthoDB" id="6436535at2759"/>
<dbReference type="AlphaFoldDB" id="A0A087T9U7"/>
<evidence type="ECO:0000313" key="1">
    <source>
        <dbReference type="EMBL" id="KFM61886.1"/>
    </source>
</evidence>
<reference evidence="1 2" key="1">
    <citation type="submission" date="2013-11" db="EMBL/GenBank/DDBJ databases">
        <title>Genome sequencing of Stegodyphus mimosarum.</title>
        <authorList>
            <person name="Bechsgaard J."/>
        </authorList>
    </citation>
    <scope>NUCLEOTIDE SEQUENCE [LARGE SCALE GENOMIC DNA]</scope>
</reference>